<keyword evidence="3" id="KW-1185">Reference proteome</keyword>
<dbReference type="EMBL" id="KK914220">
    <property type="protein sequence ID" value="KDP46147.1"/>
    <property type="molecule type" value="Genomic_DNA"/>
</dbReference>
<accession>A0A067LCL2</accession>
<gene>
    <name evidence="2" type="ORF">JCGZ_06658</name>
</gene>
<dbReference type="Proteomes" id="UP000027138">
    <property type="component" value="Unassembled WGS sequence"/>
</dbReference>
<organism evidence="2 3">
    <name type="scientific">Jatropha curcas</name>
    <name type="common">Barbados nut</name>
    <dbReference type="NCBI Taxonomy" id="180498"/>
    <lineage>
        <taxon>Eukaryota</taxon>
        <taxon>Viridiplantae</taxon>
        <taxon>Streptophyta</taxon>
        <taxon>Embryophyta</taxon>
        <taxon>Tracheophyta</taxon>
        <taxon>Spermatophyta</taxon>
        <taxon>Magnoliopsida</taxon>
        <taxon>eudicotyledons</taxon>
        <taxon>Gunneridae</taxon>
        <taxon>Pentapetalae</taxon>
        <taxon>rosids</taxon>
        <taxon>fabids</taxon>
        <taxon>Malpighiales</taxon>
        <taxon>Euphorbiaceae</taxon>
        <taxon>Crotonoideae</taxon>
        <taxon>Jatropheae</taxon>
        <taxon>Jatropha</taxon>
    </lineage>
</organism>
<evidence type="ECO:0000313" key="2">
    <source>
        <dbReference type="EMBL" id="KDP46147.1"/>
    </source>
</evidence>
<feature type="region of interest" description="Disordered" evidence="1">
    <location>
        <begin position="37"/>
        <end position="70"/>
    </location>
</feature>
<feature type="region of interest" description="Disordered" evidence="1">
    <location>
        <begin position="1"/>
        <end position="21"/>
    </location>
</feature>
<dbReference type="PANTHER" id="PTHR37721:SF1">
    <property type="entry name" value="OS05G0464200 PROTEIN"/>
    <property type="match status" value="1"/>
</dbReference>
<feature type="compositionally biased region" description="Basic and acidic residues" evidence="1">
    <location>
        <begin position="1"/>
        <end position="12"/>
    </location>
</feature>
<proteinExistence type="predicted"/>
<dbReference type="PANTHER" id="PTHR37721">
    <property type="entry name" value="OS05G0464200 PROTEIN"/>
    <property type="match status" value="1"/>
</dbReference>
<evidence type="ECO:0000256" key="1">
    <source>
        <dbReference type="SAM" id="MobiDB-lite"/>
    </source>
</evidence>
<reference evidence="2 3" key="1">
    <citation type="journal article" date="2014" name="PLoS ONE">
        <title>Global Analysis of Gene Expression Profiles in Physic Nut (Jatropha curcas L.) Seedlings Exposed to Salt Stress.</title>
        <authorList>
            <person name="Zhang L."/>
            <person name="Zhang C."/>
            <person name="Wu P."/>
            <person name="Chen Y."/>
            <person name="Li M."/>
            <person name="Jiang H."/>
            <person name="Wu G."/>
        </authorList>
    </citation>
    <scope>NUCLEOTIDE SEQUENCE [LARGE SCALE GENOMIC DNA]</scope>
    <source>
        <strain evidence="3">cv. GZQX0401</strain>
        <tissue evidence="2">Young leaves</tissue>
    </source>
</reference>
<evidence type="ECO:0000313" key="3">
    <source>
        <dbReference type="Proteomes" id="UP000027138"/>
    </source>
</evidence>
<sequence>MESKPTKVEKTGRSSLPPRRGQIKVKIRDELLEAVKSLSIGGRTTEEDGGYGGKQANDHSSVTRSVEAKS</sequence>
<name>A0A067LCL2_JATCU</name>
<protein>
    <submittedName>
        <fullName evidence="2">Uncharacterized protein</fullName>
    </submittedName>
</protein>
<dbReference type="OrthoDB" id="1738396at2759"/>
<dbReference type="AlphaFoldDB" id="A0A067LCL2"/>